<evidence type="ECO:0000256" key="10">
    <source>
        <dbReference type="SAM" id="MobiDB-lite"/>
    </source>
</evidence>
<evidence type="ECO:0000256" key="5">
    <source>
        <dbReference type="ARBA" id="ARBA00022840"/>
    </source>
</evidence>
<dbReference type="Gene3D" id="1.10.510.10">
    <property type="entry name" value="Transferase(Phosphotransferase) domain 1"/>
    <property type="match status" value="1"/>
</dbReference>
<dbReference type="SMART" id="SM00220">
    <property type="entry name" value="S_TKc"/>
    <property type="match status" value="1"/>
</dbReference>
<keyword evidence="1 8" id="KW-0723">Serine/threonine-protein kinase</keyword>
<evidence type="ECO:0000256" key="9">
    <source>
        <dbReference type="PROSITE-ProRule" id="PRU10141"/>
    </source>
</evidence>
<comment type="similarity">
    <text evidence="8">Belongs to the protein kinase superfamily. Ser/Thr protein kinase family.</text>
</comment>
<evidence type="ECO:0000256" key="3">
    <source>
        <dbReference type="ARBA" id="ARBA00022741"/>
    </source>
</evidence>
<name>A0AAU8JES3_9CYAN</name>
<dbReference type="PANTHER" id="PTHR24363">
    <property type="entry name" value="SERINE/THREONINE PROTEIN KINASE"/>
    <property type="match status" value="1"/>
</dbReference>
<comment type="catalytic activity">
    <reaction evidence="7 8">
        <text>L-seryl-[protein] + ATP = O-phospho-L-seryl-[protein] + ADP + H(+)</text>
        <dbReference type="Rhea" id="RHEA:17989"/>
        <dbReference type="Rhea" id="RHEA-COMP:9863"/>
        <dbReference type="Rhea" id="RHEA-COMP:11604"/>
        <dbReference type="ChEBI" id="CHEBI:15378"/>
        <dbReference type="ChEBI" id="CHEBI:29999"/>
        <dbReference type="ChEBI" id="CHEBI:30616"/>
        <dbReference type="ChEBI" id="CHEBI:83421"/>
        <dbReference type="ChEBI" id="CHEBI:456216"/>
        <dbReference type="EC" id="2.7.11.1"/>
    </reaction>
</comment>
<gene>
    <name evidence="12" type="ORF">ABWT76_006050</name>
</gene>
<dbReference type="RefSeq" id="WP_054467030.1">
    <property type="nucleotide sequence ID" value="NZ_CP159837.1"/>
</dbReference>
<dbReference type="EMBL" id="CP159837">
    <property type="protein sequence ID" value="XCM37229.1"/>
    <property type="molecule type" value="Genomic_DNA"/>
</dbReference>
<dbReference type="SUPFAM" id="SSF56112">
    <property type="entry name" value="Protein kinase-like (PK-like)"/>
    <property type="match status" value="1"/>
</dbReference>
<dbReference type="Pfam" id="PF00805">
    <property type="entry name" value="Pentapeptide"/>
    <property type="match status" value="2"/>
</dbReference>
<feature type="domain" description="Protein kinase" evidence="11">
    <location>
        <begin position="33"/>
        <end position="302"/>
    </location>
</feature>
<dbReference type="InterPro" id="IPR011009">
    <property type="entry name" value="Kinase-like_dom_sf"/>
</dbReference>
<reference evidence="12" key="1">
    <citation type="submission" date="2024-07" db="EMBL/GenBank/DDBJ databases">
        <authorList>
            <person name="Kim Y.J."/>
            <person name="Jeong J.Y."/>
        </authorList>
    </citation>
    <scope>NUCLEOTIDE SEQUENCE</scope>
    <source>
        <strain evidence="12">GIHE-MW2</strain>
    </source>
</reference>
<dbReference type="AlphaFoldDB" id="A0AAU8JES3"/>
<protein>
    <recommendedName>
        <fullName evidence="8">Serine/threonine-protein kinase B</fullName>
        <ecNumber evidence="8">2.7.11.1</ecNumber>
    </recommendedName>
</protein>
<evidence type="ECO:0000256" key="1">
    <source>
        <dbReference type="ARBA" id="ARBA00022527"/>
    </source>
</evidence>
<evidence type="ECO:0000256" key="6">
    <source>
        <dbReference type="ARBA" id="ARBA00047899"/>
    </source>
</evidence>
<feature type="region of interest" description="Disordered" evidence="10">
    <location>
        <begin position="371"/>
        <end position="397"/>
    </location>
</feature>
<keyword evidence="5 8" id="KW-0067">ATP-binding</keyword>
<dbReference type="Pfam" id="PF00069">
    <property type="entry name" value="Pkinase"/>
    <property type="match status" value="1"/>
</dbReference>
<dbReference type="InterPro" id="IPR000719">
    <property type="entry name" value="Prot_kinase_dom"/>
</dbReference>
<comment type="catalytic activity">
    <reaction evidence="6 8">
        <text>L-threonyl-[protein] + ATP = O-phospho-L-threonyl-[protein] + ADP + H(+)</text>
        <dbReference type="Rhea" id="RHEA:46608"/>
        <dbReference type="Rhea" id="RHEA-COMP:11060"/>
        <dbReference type="Rhea" id="RHEA-COMP:11605"/>
        <dbReference type="ChEBI" id="CHEBI:15378"/>
        <dbReference type="ChEBI" id="CHEBI:30013"/>
        <dbReference type="ChEBI" id="CHEBI:30616"/>
        <dbReference type="ChEBI" id="CHEBI:61977"/>
        <dbReference type="ChEBI" id="CHEBI:456216"/>
        <dbReference type="EC" id="2.7.11.1"/>
    </reaction>
</comment>
<dbReference type="CDD" id="cd14014">
    <property type="entry name" value="STKc_PknB_like"/>
    <property type="match status" value="1"/>
</dbReference>
<evidence type="ECO:0000256" key="4">
    <source>
        <dbReference type="ARBA" id="ARBA00022777"/>
    </source>
</evidence>
<dbReference type="PROSITE" id="PS00107">
    <property type="entry name" value="PROTEIN_KINASE_ATP"/>
    <property type="match status" value="1"/>
</dbReference>
<organism evidence="12">
    <name type="scientific">Planktothricoides raciborskii GIHE-MW2</name>
    <dbReference type="NCBI Taxonomy" id="2792601"/>
    <lineage>
        <taxon>Bacteria</taxon>
        <taxon>Bacillati</taxon>
        <taxon>Cyanobacteriota</taxon>
        <taxon>Cyanophyceae</taxon>
        <taxon>Oscillatoriophycideae</taxon>
        <taxon>Oscillatoriales</taxon>
        <taxon>Oscillatoriaceae</taxon>
        <taxon>Planktothricoides</taxon>
    </lineage>
</organism>
<keyword evidence="2 8" id="KW-0808">Transferase</keyword>
<dbReference type="InterPro" id="IPR001646">
    <property type="entry name" value="5peptide_repeat"/>
</dbReference>
<dbReference type="NCBIfam" id="NF045510">
    <property type="entry name" value="4Cys_prefix_kin"/>
    <property type="match status" value="1"/>
</dbReference>
<keyword evidence="4 8" id="KW-0418">Kinase</keyword>
<evidence type="ECO:0000259" key="11">
    <source>
        <dbReference type="PROSITE" id="PS50011"/>
    </source>
</evidence>
<dbReference type="SUPFAM" id="SSF141571">
    <property type="entry name" value="Pentapeptide repeat-like"/>
    <property type="match status" value="1"/>
</dbReference>
<dbReference type="PANTHER" id="PTHR24363:SF0">
    <property type="entry name" value="SERINE_THREONINE KINASE LIKE DOMAIN CONTAINING 1"/>
    <property type="match status" value="1"/>
</dbReference>
<proteinExistence type="inferred from homology"/>
<evidence type="ECO:0000256" key="7">
    <source>
        <dbReference type="ARBA" id="ARBA00048679"/>
    </source>
</evidence>
<dbReference type="InterPro" id="IPR016252">
    <property type="entry name" value="Ser/Thr_kinase_SpkB"/>
</dbReference>
<dbReference type="InterPro" id="IPR017441">
    <property type="entry name" value="Protein_kinase_ATP_BS"/>
</dbReference>
<evidence type="ECO:0000313" key="12">
    <source>
        <dbReference type="EMBL" id="XCM37229.1"/>
    </source>
</evidence>
<evidence type="ECO:0000256" key="8">
    <source>
        <dbReference type="PIRNR" id="PIRNR000647"/>
    </source>
</evidence>
<dbReference type="PROSITE" id="PS50011">
    <property type="entry name" value="PROTEIN_KINASE_DOM"/>
    <property type="match status" value="1"/>
</dbReference>
<dbReference type="EC" id="2.7.11.1" evidence="8"/>
<keyword evidence="3 8" id="KW-0547">Nucleotide-binding</keyword>
<dbReference type="GO" id="GO:0005524">
    <property type="term" value="F:ATP binding"/>
    <property type="evidence" value="ECO:0007669"/>
    <property type="project" value="UniProtKB-UniRule"/>
</dbReference>
<sequence>MYCVNPACPNPNNPDTTRRCQSCGANLLLRDRYQTIKALGQGGFGATFIARDRALPGAPVCVIKQLRPASESPRVLEMARQLFAREAKTLGRVGDHPQVPRLLDYFAVKDPVIGQEFFYLVQEYIAGKNLKQEVKASGLFTEERAKDFLRQILPLIKYLHENEVIHRDIKPANIIRRDIDQQLVLIDFGAVKDEVNQTIMSNNTGETAFTSFAIGTPGFAPQEQMALRPVYASDIYAIGATCLYLLTGQSPKNFGYDPLTCEIIWRPSVQISDGFAEILAKMLAAGVRDRYHSADEVLQALDLESHSQDLAQSMMTRPIAQTQVPEETTQIDTEDSKWLPEHIRQARAIRDRKAKKEKTILKQGLTMNTGIDPRTVAQSGGSGGSHGGTHAKITPDSEALDAHGVRLAYTKGKRDFIECDLVGLNLQNSILQKANFYHSKLDRVNLEGSDLFNASFDRSSLTQANLRNANLSKASFLYANLSGADLRGADLSYASFNYANLRGVNLCGANLTGAMITDQQLSYARTNWMTIKPNGKRSFFG</sequence>
<evidence type="ECO:0000256" key="2">
    <source>
        <dbReference type="ARBA" id="ARBA00022679"/>
    </source>
</evidence>
<dbReference type="PIRSF" id="PIRSF000647">
    <property type="entry name" value="Ser/Thr_PK_SpkB"/>
    <property type="match status" value="1"/>
</dbReference>
<dbReference type="Gene3D" id="3.30.200.20">
    <property type="entry name" value="Phosphorylase Kinase, domain 1"/>
    <property type="match status" value="1"/>
</dbReference>
<accession>A0AAU8JES3</accession>
<dbReference type="Gene3D" id="2.160.20.80">
    <property type="entry name" value="E3 ubiquitin-protein ligase SopA"/>
    <property type="match status" value="1"/>
</dbReference>
<dbReference type="GO" id="GO:0004674">
    <property type="term" value="F:protein serine/threonine kinase activity"/>
    <property type="evidence" value="ECO:0007669"/>
    <property type="project" value="UniProtKB-UniRule"/>
</dbReference>
<feature type="binding site" evidence="9">
    <location>
        <position position="64"/>
    </location>
    <ligand>
        <name>ATP</name>
        <dbReference type="ChEBI" id="CHEBI:30616"/>
    </ligand>
</feature>